<feature type="transmembrane region" description="Helical" evidence="7">
    <location>
        <begin position="20"/>
        <end position="38"/>
    </location>
</feature>
<evidence type="ECO:0000256" key="6">
    <source>
        <dbReference type="ARBA" id="ARBA00023136"/>
    </source>
</evidence>
<dbReference type="InterPro" id="IPR000515">
    <property type="entry name" value="MetI-like"/>
</dbReference>
<dbReference type="PROSITE" id="PS50928">
    <property type="entry name" value="ABC_TM1"/>
    <property type="match status" value="1"/>
</dbReference>
<keyword evidence="5 7" id="KW-1133">Transmembrane helix</keyword>
<comment type="caution">
    <text evidence="9">The sequence shown here is derived from an EMBL/GenBank/DDBJ whole genome shotgun (WGS) entry which is preliminary data.</text>
</comment>
<dbReference type="GO" id="GO:0043190">
    <property type="term" value="C:ATP-binding cassette (ABC) transporter complex"/>
    <property type="evidence" value="ECO:0007669"/>
    <property type="project" value="InterPro"/>
</dbReference>
<comment type="subcellular location">
    <subcellularLocation>
        <location evidence="1 7">Cell membrane</location>
        <topology evidence="1 7">Multi-pass membrane protein</topology>
    </subcellularLocation>
</comment>
<evidence type="ECO:0000256" key="3">
    <source>
        <dbReference type="ARBA" id="ARBA00022475"/>
    </source>
</evidence>
<dbReference type="Proteomes" id="UP000245507">
    <property type="component" value="Unassembled WGS sequence"/>
</dbReference>
<feature type="transmembrane region" description="Helical" evidence="7">
    <location>
        <begin position="136"/>
        <end position="159"/>
    </location>
</feature>
<evidence type="ECO:0000313" key="10">
    <source>
        <dbReference type="Proteomes" id="UP000245507"/>
    </source>
</evidence>
<evidence type="ECO:0000256" key="5">
    <source>
        <dbReference type="ARBA" id="ARBA00022989"/>
    </source>
</evidence>
<dbReference type="InterPro" id="IPR035906">
    <property type="entry name" value="MetI-like_sf"/>
</dbReference>
<dbReference type="AlphaFoldDB" id="A0A316TA50"/>
<organism evidence="9 10">
    <name type="scientific">Nocardioides silvaticus</name>
    <dbReference type="NCBI Taxonomy" id="2201891"/>
    <lineage>
        <taxon>Bacteria</taxon>
        <taxon>Bacillati</taxon>
        <taxon>Actinomycetota</taxon>
        <taxon>Actinomycetes</taxon>
        <taxon>Propionibacteriales</taxon>
        <taxon>Nocardioidaceae</taxon>
        <taxon>Nocardioides</taxon>
    </lineage>
</organism>
<dbReference type="Pfam" id="PF00528">
    <property type="entry name" value="BPD_transp_1"/>
    <property type="match status" value="1"/>
</dbReference>
<dbReference type="GO" id="GO:0006865">
    <property type="term" value="P:amino acid transport"/>
    <property type="evidence" value="ECO:0007669"/>
    <property type="project" value="TreeGrafter"/>
</dbReference>
<keyword evidence="4 7" id="KW-0812">Transmembrane</keyword>
<reference evidence="9 10" key="1">
    <citation type="submission" date="2018-05" db="EMBL/GenBank/DDBJ databases">
        <title>Nocardioides silvaticus genome.</title>
        <authorList>
            <person name="Li C."/>
            <person name="Wang G."/>
        </authorList>
    </citation>
    <scope>NUCLEOTIDE SEQUENCE [LARGE SCALE GENOMIC DNA]</scope>
    <source>
        <strain evidence="9 10">CCTCC AB 2018079</strain>
    </source>
</reference>
<dbReference type="InterPro" id="IPR010065">
    <property type="entry name" value="AA_ABC_transptr_permease_3TM"/>
</dbReference>
<feature type="transmembrane region" description="Helical" evidence="7">
    <location>
        <begin position="239"/>
        <end position="261"/>
    </location>
</feature>
<dbReference type="GO" id="GO:0022857">
    <property type="term" value="F:transmembrane transporter activity"/>
    <property type="evidence" value="ECO:0007669"/>
    <property type="project" value="InterPro"/>
</dbReference>
<protein>
    <submittedName>
        <fullName evidence="9">Amino acid ABC transporter permease</fullName>
    </submittedName>
</protein>
<dbReference type="Gene3D" id="1.10.3720.10">
    <property type="entry name" value="MetI-like"/>
    <property type="match status" value="1"/>
</dbReference>
<proteinExistence type="inferred from homology"/>
<evidence type="ECO:0000256" key="4">
    <source>
        <dbReference type="ARBA" id="ARBA00022692"/>
    </source>
</evidence>
<dbReference type="OrthoDB" id="4543034at2"/>
<sequence length="288" mass="31595">MSGSVLFDAPGPRALARQRIYTVLAGVLLVASVVWVVVRLEQNGQFEYQKWEPFVSPVYIEAILVDGVLETLKMAFSAILLAVGFGVVFGIGKLSEHAWARWPCWAVVEFWRAVPVLLAMIFIWNLLGTDKDSSPYWAVVLALMLYNGAVLAEVFRAGINAVPKGQAEAAYALGMRKTQVMLTILLPQAVKIMLPALISQCVVALKDTALGYVVLAPGLTYVARLIYSNPQFGQNQIPTVFVVGTIYIILNLILTAIATWVQKRFVGEKKVLEVSMVGEDDPSARAPR</sequence>
<dbReference type="EMBL" id="QGDD01000010">
    <property type="protein sequence ID" value="PWN01270.1"/>
    <property type="molecule type" value="Genomic_DNA"/>
</dbReference>
<keyword evidence="6 7" id="KW-0472">Membrane</keyword>
<feature type="domain" description="ABC transmembrane type-1" evidence="8">
    <location>
        <begin position="68"/>
        <end position="258"/>
    </location>
</feature>
<dbReference type="PANTHER" id="PTHR30614:SF21">
    <property type="entry name" value="AMINO ACID ABC TRANSPORTER PERMEASE"/>
    <property type="match status" value="1"/>
</dbReference>
<comment type="similarity">
    <text evidence="7">Belongs to the binding-protein-dependent transport system permease family.</text>
</comment>
<feature type="transmembrane region" description="Helical" evidence="7">
    <location>
        <begin position="74"/>
        <end position="92"/>
    </location>
</feature>
<keyword evidence="2 7" id="KW-0813">Transport</keyword>
<evidence type="ECO:0000313" key="9">
    <source>
        <dbReference type="EMBL" id="PWN01270.1"/>
    </source>
</evidence>
<gene>
    <name evidence="9" type="ORF">DJ010_19090</name>
</gene>
<feature type="transmembrane region" description="Helical" evidence="7">
    <location>
        <begin position="104"/>
        <end position="124"/>
    </location>
</feature>
<dbReference type="RefSeq" id="WP_109696760.1">
    <property type="nucleotide sequence ID" value="NZ_QGDD01000010.1"/>
</dbReference>
<keyword evidence="3" id="KW-1003">Cell membrane</keyword>
<evidence type="ECO:0000256" key="7">
    <source>
        <dbReference type="RuleBase" id="RU363032"/>
    </source>
</evidence>
<evidence type="ECO:0000256" key="2">
    <source>
        <dbReference type="ARBA" id="ARBA00022448"/>
    </source>
</evidence>
<feature type="transmembrane region" description="Helical" evidence="7">
    <location>
        <begin position="180"/>
        <end position="198"/>
    </location>
</feature>
<accession>A0A316TA50</accession>
<dbReference type="SUPFAM" id="SSF161098">
    <property type="entry name" value="MetI-like"/>
    <property type="match status" value="1"/>
</dbReference>
<dbReference type="InterPro" id="IPR043429">
    <property type="entry name" value="ArtM/GltK/GlnP/TcyL/YhdX-like"/>
</dbReference>
<evidence type="ECO:0000259" key="8">
    <source>
        <dbReference type="PROSITE" id="PS50928"/>
    </source>
</evidence>
<dbReference type="CDD" id="cd06261">
    <property type="entry name" value="TM_PBP2"/>
    <property type="match status" value="1"/>
</dbReference>
<name>A0A316TA50_9ACTN</name>
<feature type="transmembrane region" description="Helical" evidence="7">
    <location>
        <begin position="210"/>
        <end position="227"/>
    </location>
</feature>
<dbReference type="NCBIfam" id="TIGR01726">
    <property type="entry name" value="HEQRo_perm_3TM"/>
    <property type="match status" value="1"/>
</dbReference>
<keyword evidence="10" id="KW-1185">Reference proteome</keyword>
<dbReference type="PANTHER" id="PTHR30614">
    <property type="entry name" value="MEMBRANE COMPONENT OF AMINO ACID ABC TRANSPORTER"/>
    <property type="match status" value="1"/>
</dbReference>
<evidence type="ECO:0000256" key="1">
    <source>
        <dbReference type="ARBA" id="ARBA00004651"/>
    </source>
</evidence>